<dbReference type="InterPro" id="IPR019791">
    <property type="entry name" value="Haem_peroxidase_animal"/>
</dbReference>
<evidence type="ECO:0000313" key="7">
    <source>
        <dbReference type="Proteomes" id="UP001595533"/>
    </source>
</evidence>
<dbReference type="GO" id="GO:0004601">
    <property type="term" value="F:peroxidase activity"/>
    <property type="evidence" value="ECO:0007669"/>
    <property type="project" value="UniProtKB-KW"/>
</dbReference>
<dbReference type="CDD" id="cd09822">
    <property type="entry name" value="peroxinectin_like_bacterial"/>
    <property type="match status" value="1"/>
</dbReference>
<keyword evidence="6" id="KW-0560">Oxidoreductase</keyword>
<gene>
    <name evidence="6" type="ORF">ACFODZ_02440</name>
</gene>
<evidence type="ECO:0000256" key="2">
    <source>
        <dbReference type="ARBA" id="ARBA00022525"/>
    </source>
</evidence>
<accession>A0ABV7J8V8</accession>
<dbReference type="Pfam" id="PF03098">
    <property type="entry name" value="An_peroxidase"/>
    <property type="match status" value="1"/>
</dbReference>
<organism evidence="6 7">
    <name type="scientific">Marinicella sediminis</name>
    <dbReference type="NCBI Taxonomy" id="1792834"/>
    <lineage>
        <taxon>Bacteria</taxon>
        <taxon>Pseudomonadati</taxon>
        <taxon>Pseudomonadota</taxon>
        <taxon>Gammaproteobacteria</taxon>
        <taxon>Lysobacterales</taxon>
        <taxon>Marinicellaceae</taxon>
        <taxon>Marinicella</taxon>
    </lineage>
</organism>
<evidence type="ECO:0000256" key="4">
    <source>
        <dbReference type="SAM" id="MobiDB-lite"/>
    </source>
</evidence>
<evidence type="ECO:0000256" key="1">
    <source>
        <dbReference type="ARBA" id="ARBA00004613"/>
    </source>
</evidence>
<reference evidence="7" key="1">
    <citation type="journal article" date="2019" name="Int. J. Syst. Evol. Microbiol.">
        <title>The Global Catalogue of Microorganisms (GCM) 10K type strain sequencing project: providing services to taxonomists for standard genome sequencing and annotation.</title>
        <authorList>
            <consortium name="The Broad Institute Genomics Platform"/>
            <consortium name="The Broad Institute Genome Sequencing Center for Infectious Disease"/>
            <person name="Wu L."/>
            <person name="Ma J."/>
        </authorList>
    </citation>
    <scope>NUCLEOTIDE SEQUENCE [LARGE SCALE GENOMIC DNA]</scope>
    <source>
        <strain evidence="7">KCTC 42953</strain>
    </source>
</reference>
<dbReference type="RefSeq" id="WP_077409745.1">
    <property type="nucleotide sequence ID" value="NZ_JBHRTS010000001.1"/>
</dbReference>
<comment type="subcellular location">
    <subcellularLocation>
        <location evidence="1">Secreted</location>
    </subcellularLocation>
</comment>
<evidence type="ECO:0000313" key="6">
    <source>
        <dbReference type="EMBL" id="MFC3193091.1"/>
    </source>
</evidence>
<dbReference type="PANTHER" id="PTHR11475">
    <property type="entry name" value="OXIDASE/PEROXIDASE"/>
    <property type="match status" value="1"/>
</dbReference>
<evidence type="ECO:0000256" key="5">
    <source>
        <dbReference type="SAM" id="SignalP"/>
    </source>
</evidence>
<keyword evidence="7" id="KW-1185">Reference proteome</keyword>
<dbReference type="Proteomes" id="UP001595533">
    <property type="component" value="Unassembled WGS sequence"/>
</dbReference>
<sequence length="572" mass="62954">MKQFNFKTLCLTTLFLSNQSIAQNAQNGGPGSRPDNQPDNLISPARRIERGPRPPQDPTPTDDRYRSIDGSGNNRSLPSMGAAHTQLVRLVEHDYADGVEALAGNHRVSARQISQAVSAQSADIPNHRGASDYLWQWGQFIDHDIDLTDGVDPAEPAAISIPVGDPWFDPDASGTQTMAFNRSIYDPDTGTSTENPRQQINEITAWLDASNVYGSDVMRATALRTMDGTGRLKESPGRLLPFNTEGLANAGGGSEELFLAGDVRANEQVGLTAMHTLFMREHNWQADRIRENNPQLNGEEIYQQARAIVAAEIQAITYHEYLPTLLGRDALPRYRGYNDRIHAGIANLFSGAVFRYGHSALSPQLLRLDVDGEPIEAGHLPLRSAFFAPHRLSAEGGIEPILRGLAAQVCQQVDNLIIDDVRNFLFGAPGSGGFDLASLNIQRGRDHGLPAYNAVREAYGLPRKNSFAAVSSDTNTQAALAAVYDSVDDIDLWVGGLSEDIEPEALVGELIQTVLAEQFSALRDGDRFYFESHMDRRQAEQIRRTRLSDVIRRNTDIGDEIQNNVFLTESRQ</sequence>
<feature type="region of interest" description="Disordered" evidence="4">
    <location>
        <begin position="23"/>
        <end position="80"/>
    </location>
</feature>
<dbReference type="EMBL" id="JBHRTS010000001">
    <property type="protein sequence ID" value="MFC3193091.1"/>
    <property type="molecule type" value="Genomic_DNA"/>
</dbReference>
<dbReference type="Gene3D" id="1.10.640.10">
    <property type="entry name" value="Haem peroxidase domain superfamily, animal type"/>
    <property type="match status" value="1"/>
</dbReference>
<comment type="caution">
    <text evidence="6">The sequence shown here is derived from an EMBL/GenBank/DDBJ whole genome shotgun (WGS) entry which is preliminary data.</text>
</comment>
<keyword evidence="5" id="KW-0732">Signal</keyword>
<evidence type="ECO:0000256" key="3">
    <source>
        <dbReference type="ARBA" id="ARBA00023180"/>
    </source>
</evidence>
<feature type="chain" id="PRO_5045652170" evidence="5">
    <location>
        <begin position="23"/>
        <end position="572"/>
    </location>
</feature>
<keyword evidence="3" id="KW-0325">Glycoprotein</keyword>
<keyword evidence="6" id="KW-0575">Peroxidase</keyword>
<dbReference type="InterPro" id="IPR037120">
    <property type="entry name" value="Haem_peroxidase_sf_animal"/>
</dbReference>
<dbReference type="InterPro" id="IPR010255">
    <property type="entry name" value="Haem_peroxidase_sf"/>
</dbReference>
<protein>
    <submittedName>
        <fullName evidence="6">Peroxidase family protein</fullName>
    </submittedName>
</protein>
<dbReference type="PRINTS" id="PR00457">
    <property type="entry name" value="ANPEROXIDASE"/>
</dbReference>
<dbReference type="SUPFAM" id="SSF48113">
    <property type="entry name" value="Heme-dependent peroxidases"/>
    <property type="match status" value="1"/>
</dbReference>
<feature type="signal peptide" evidence="5">
    <location>
        <begin position="1"/>
        <end position="22"/>
    </location>
</feature>
<dbReference type="PROSITE" id="PS50292">
    <property type="entry name" value="PEROXIDASE_3"/>
    <property type="match status" value="1"/>
</dbReference>
<name>A0ABV7J8V8_9GAMM</name>
<dbReference type="PANTHER" id="PTHR11475:SF4">
    <property type="entry name" value="CHORION PEROXIDASE"/>
    <property type="match status" value="1"/>
</dbReference>
<proteinExistence type="predicted"/>
<keyword evidence="2" id="KW-0964">Secreted</keyword>